<evidence type="ECO:0000256" key="1">
    <source>
        <dbReference type="ARBA" id="ARBA00004141"/>
    </source>
</evidence>
<feature type="transmembrane region" description="Helical" evidence="5">
    <location>
        <begin position="12"/>
        <end position="43"/>
    </location>
</feature>
<comment type="caution">
    <text evidence="6">The sequence shown here is derived from an EMBL/GenBank/DDBJ whole genome shotgun (WGS) entry which is preliminary data.</text>
</comment>
<reference evidence="6" key="1">
    <citation type="journal article" date="2020" name="mSystems">
        <title>Genome- and Community-Level Interaction Insights into Carbon Utilization and Element Cycling Functions of Hydrothermarchaeota in Hydrothermal Sediment.</title>
        <authorList>
            <person name="Zhou Z."/>
            <person name="Liu Y."/>
            <person name="Xu W."/>
            <person name="Pan J."/>
            <person name="Luo Z.H."/>
            <person name="Li M."/>
        </authorList>
    </citation>
    <scope>NUCLEOTIDE SEQUENCE [LARGE SCALE GENOMIC DNA]</scope>
    <source>
        <strain evidence="6">SpSt-609</strain>
    </source>
</reference>
<proteinExistence type="inferred from homology"/>
<feature type="transmembrane region" description="Helical" evidence="5">
    <location>
        <begin position="178"/>
        <end position="196"/>
    </location>
</feature>
<feature type="transmembrane region" description="Helical" evidence="5">
    <location>
        <begin position="203"/>
        <end position="221"/>
    </location>
</feature>
<accession>A0A7C5RI66</accession>
<protein>
    <recommendedName>
        <fullName evidence="5">Probable membrane transporter protein</fullName>
    </recommendedName>
</protein>
<evidence type="ECO:0000313" key="6">
    <source>
        <dbReference type="EMBL" id="HGU40420.1"/>
    </source>
</evidence>
<feature type="transmembrane region" description="Helical" evidence="5">
    <location>
        <begin position="77"/>
        <end position="97"/>
    </location>
</feature>
<dbReference type="AlphaFoldDB" id="A0A7C5RI66"/>
<feature type="transmembrane region" description="Helical" evidence="5">
    <location>
        <begin position="141"/>
        <end position="166"/>
    </location>
</feature>
<dbReference type="PANTHER" id="PTHR43701:SF2">
    <property type="entry name" value="MEMBRANE TRANSPORTER PROTEIN YJNA-RELATED"/>
    <property type="match status" value="1"/>
</dbReference>
<dbReference type="Pfam" id="PF01925">
    <property type="entry name" value="TauE"/>
    <property type="match status" value="1"/>
</dbReference>
<dbReference type="GO" id="GO:0005886">
    <property type="term" value="C:plasma membrane"/>
    <property type="evidence" value="ECO:0007669"/>
    <property type="project" value="UniProtKB-SubCell"/>
</dbReference>
<dbReference type="InterPro" id="IPR051598">
    <property type="entry name" value="TSUP/Inactive_protease-like"/>
</dbReference>
<keyword evidence="2 5" id="KW-0812">Transmembrane</keyword>
<comment type="subcellular location">
    <subcellularLocation>
        <location evidence="5">Cell membrane</location>
        <topology evidence="5">Multi-pass membrane protein</topology>
    </subcellularLocation>
    <subcellularLocation>
        <location evidence="1">Membrane</location>
        <topology evidence="1">Multi-pass membrane protein</topology>
    </subcellularLocation>
</comment>
<comment type="similarity">
    <text evidence="5">Belongs to the 4-toluene sulfonate uptake permease (TSUP) (TC 2.A.102) family.</text>
</comment>
<keyword evidence="3 5" id="KW-1133">Transmembrane helix</keyword>
<feature type="transmembrane region" description="Helical" evidence="5">
    <location>
        <begin position="103"/>
        <end position="121"/>
    </location>
</feature>
<evidence type="ECO:0000256" key="5">
    <source>
        <dbReference type="RuleBase" id="RU363041"/>
    </source>
</evidence>
<organism evidence="6">
    <name type="scientific">Fervidobacterium thailandense</name>
    <dbReference type="NCBI Taxonomy" id="1008305"/>
    <lineage>
        <taxon>Bacteria</taxon>
        <taxon>Thermotogati</taxon>
        <taxon>Thermotogota</taxon>
        <taxon>Thermotogae</taxon>
        <taxon>Thermotogales</taxon>
        <taxon>Fervidobacteriaceae</taxon>
        <taxon>Fervidobacterium</taxon>
    </lineage>
</organism>
<feature type="transmembrane region" description="Helical" evidence="5">
    <location>
        <begin position="227"/>
        <end position="248"/>
    </location>
</feature>
<evidence type="ECO:0000256" key="3">
    <source>
        <dbReference type="ARBA" id="ARBA00022989"/>
    </source>
</evidence>
<dbReference type="PANTHER" id="PTHR43701">
    <property type="entry name" value="MEMBRANE TRANSPORTER PROTEIN MJ0441-RELATED"/>
    <property type="match status" value="1"/>
</dbReference>
<keyword evidence="5" id="KW-1003">Cell membrane</keyword>
<evidence type="ECO:0000256" key="4">
    <source>
        <dbReference type="ARBA" id="ARBA00023136"/>
    </source>
</evidence>
<keyword evidence="4 5" id="KW-0472">Membrane</keyword>
<sequence>MLDIVLFGKYVLLFLGGLFSGIVNVLAGGGSFVTLPILSLFGLPPSVANGTNRIAILLQNVSATANFMKNKMLDIPLATRLLIPTMTGAILGTSIAIKIPERWLQTSLGIIFLFMAVYMMLPERKKRRKTDNNVAVLLRHLVFFLIGIYGGYIQAGVGFFLVTALTKLEHVELKMANAMKIVLTLAFTFVSLLLFTVGKKVEIVPGMVLGAGSFIGGAVGAKLNSILGVKVIKTVLVGMMIISALLYIF</sequence>
<name>A0A7C5RI66_9BACT</name>
<gene>
    <name evidence="6" type="ORF">ENT77_04390</name>
</gene>
<dbReference type="InterPro" id="IPR002781">
    <property type="entry name" value="TM_pro_TauE-like"/>
</dbReference>
<dbReference type="EMBL" id="DSZY01000020">
    <property type="protein sequence ID" value="HGU40420.1"/>
    <property type="molecule type" value="Genomic_DNA"/>
</dbReference>
<evidence type="ECO:0000256" key="2">
    <source>
        <dbReference type="ARBA" id="ARBA00022692"/>
    </source>
</evidence>